<keyword evidence="1" id="KW-0472">Membrane</keyword>
<dbReference type="Proteomes" id="UP001179280">
    <property type="component" value="Unassembled WGS sequence"/>
</dbReference>
<keyword evidence="1" id="KW-1133">Transmembrane helix</keyword>
<keyword evidence="1" id="KW-0812">Transmembrane</keyword>
<accession>A0ABS2SRI1</accession>
<evidence type="ECO:0000256" key="1">
    <source>
        <dbReference type="SAM" id="Phobius"/>
    </source>
</evidence>
<feature type="transmembrane region" description="Helical" evidence="1">
    <location>
        <begin position="29"/>
        <end position="48"/>
    </location>
</feature>
<dbReference type="EMBL" id="JAFBCV010000002">
    <property type="protein sequence ID" value="MBM7837845.1"/>
    <property type="molecule type" value="Genomic_DNA"/>
</dbReference>
<evidence type="ECO:0000313" key="2">
    <source>
        <dbReference type="EMBL" id="MBM7837845.1"/>
    </source>
</evidence>
<name>A0ABS2SRI1_9BACI</name>
<protein>
    <submittedName>
        <fullName evidence="2">Uncharacterized protein</fullName>
    </submittedName>
</protein>
<sequence length="63" mass="7228">MKLLPFKQSVSLLAFFQIYLLIRDADKGLLANAIPLLLLVGCVFLFLFNRLFPDDHPHTQKRG</sequence>
<reference evidence="2" key="1">
    <citation type="submission" date="2021-01" db="EMBL/GenBank/DDBJ databases">
        <title>Genomic Encyclopedia of Type Strains, Phase IV (KMG-IV): sequencing the most valuable type-strain genomes for metagenomic binning, comparative biology and taxonomic classification.</title>
        <authorList>
            <person name="Goeker M."/>
        </authorList>
    </citation>
    <scope>NUCLEOTIDE SEQUENCE</scope>
    <source>
        <strain evidence="2">DSM 21943</strain>
    </source>
</reference>
<gene>
    <name evidence="2" type="ORF">JOC54_001076</name>
</gene>
<proteinExistence type="predicted"/>
<evidence type="ECO:0000313" key="3">
    <source>
        <dbReference type="Proteomes" id="UP001179280"/>
    </source>
</evidence>
<keyword evidence="3" id="KW-1185">Reference proteome</keyword>
<comment type="caution">
    <text evidence="2">The sequence shown here is derived from an EMBL/GenBank/DDBJ whole genome shotgun (WGS) entry which is preliminary data.</text>
</comment>
<dbReference type="RefSeq" id="WP_204464936.1">
    <property type="nucleotide sequence ID" value="NZ_JAFBCV010000002.1"/>
</dbReference>
<organism evidence="2 3">
    <name type="scientific">Shouchella xiaoxiensis</name>
    <dbReference type="NCBI Taxonomy" id="766895"/>
    <lineage>
        <taxon>Bacteria</taxon>
        <taxon>Bacillati</taxon>
        <taxon>Bacillota</taxon>
        <taxon>Bacilli</taxon>
        <taxon>Bacillales</taxon>
        <taxon>Bacillaceae</taxon>
        <taxon>Shouchella</taxon>
    </lineage>
</organism>